<keyword evidence="3" id="KW-0689">Ribosomal protein</keyword>
<keyword evidence="2" id="KW-0812">Transmembrane</keyword>
<dbReference type="eggNOG" id="COG3743">
    <property type="taxonomic scope" value="Bacteria"/>
</dbReference>
<evidence type="ECO:0000313" key="3">
    <source>
        <dbReference type="EMBL" id="KEJ90391.1"/>
    </source>
</evidence>
<dbReference type="EMBL" id="JAMC01000001">
    <property type="protein sequence ID" value="KEJ90391.1"/>
    <property type="molecule type" value="Genomic_DNA"/>
</dbReference>
<protein>
    <submittedName>
        <fullName evidence="3">50S ribosomal protein L21</fullName>
    </submittedName>
</protein>
<organism evidence="3 4">
    <name type="scientific">Sulfitobacter donghicola DSW-25 = KCTC 12864 = JCM 14565</name>
    <dbReference type="NCBI Taxonomy" id="1300350"/>
    <lineage>
        <taxon>Bacteria</taxon>
        <taxon>Pseudomonadati</taxon>
        <taxon>Pseudomonadota</taxon>
        <taxon>Alphaproteobacteria</taxon>
        <taxon>Rhodobacterales</taxon>
        <taxon>Roseobacteraceae</taxon>
        <taxon>Sulfitobacter</taxon>
    </lineage>
</organism>
<keyword evidence="4" id="KW-1185">Reference proteome</keyword>
<gene>
    <name evidence="3" type="ORF">DSW25_00270</name>
</gene>
<evidence type="ECO:0000256" key="1">
    <source>
        <dbReference type="SAM" id="Coils"/>
    </source>
</evidence>
<comment type="caution">
    <text evidence="3">The sequence shown here is derived from an EMBL/GenBank/DDBJ whole genome shotgun (WGS) entry which is preliminary data.</text>
</comment>
<dbReference type="Proteomes" id="UP000027734">
    <property type="component" value="Unassembled WGS sequence"/>
</dbReference>
<evidence type="ECO:0000256" key="2">
    <source>
        <dbReference type="SAM" id="Phobius"/>
    </source>
</evidence>
<dbReference type="GO" id="GO:0005840">
    <property type="term" value="C:ribosome"/>
    <property type="evidence" value="ECO:0007669"/>
    <property type="project" value="UniProtKB-KW"/>
</dbReference>
<accession>A0A073ILL4</accession>
<name>A0A073ILL4_9RHOB</name>
<dbReference type="AlphaFoldDB" id="A0A073ILL4"/>
<feature type="transmembrane region" description="Helical" evidence="2">
    <location>
        <begin position="6"/>
        <end position="27"/>
    </location>
</feature>
<keyword evidence="2" id="KW-0472">Membrane</keyword>
<evidence type="ECO:0000313" key="4">
    <source>
        <dbReference type="Proteomes" id="UP000027734"/>
    </source>
</evidence>
<dbReference type="STRING" id="1300350.Z948_1342"/>
<reference evidence="3 4" key="1">
    <citation type="submission" date="2014-01" db="EMBL/GenBank/DDBJ databases">
        <title>Sulfitobacter donghicola JCM 14565 Genome Sequencing.</title>
        <authorList>
            <person name="Lai Q."/>
            <person name="Hong Z."/>
        </authorList>
    </citation>
    <scope>NUCLEOTIDE SEQUENCE [LARGE SCALE GENOMIC DNA]</scope>
    <source>
        <strain evidence="3 4">JCM 14565</strain>
    </source>
</reference>
<sequence length="175" mass="19355">MTYLLTQIFLYMLVAFLLGLLLGWLLWRYGRPTSGEIEAMRDENKRLRADLETCTIKKAKLEAQADAQPVAAPIAPVAAPVVAEPAVVEEVYTGPTSKPQGLAAPRSGTADELQLINGVGPKMEKLLHSLGYYHFDQIASWTTSEVAWVDNNLEGFKGRVTRDEWQKQAKVLAAK</sequence>
<keyword evidence="1" id="KW-0175">Coiled coil</keyword>
<dbReference type="Gene3D" id="1.10.150.20">
    <property type="entry name" value="5' to 3' exonuclease, C-terminal subdomain"/>
    <property type="match status" value="1"/>
</dbReference>
<keyword evidence="2" id="KW-1133">Transmembrane helix</keyword>
<keyword evidence="3" id="KW-0687">Ribonucleoprotein</keyword>
<dbReference type="RefSeq" id="WP_025058757.1">
    <property type="nucleotide sequence ID" value="NZ_JAMC01000001.1"/>
</dbReference>
<proteinExistence type="predicted"/>
<feature type="coiled-coil region" evidence="1">
    <location>
        <begin position="37"/>
        <end position="64"/>
    </location>
</feature>